<dbReference type="InterPro" id="IPR051091">
    <property type="entry name" value="O-Glucosyltr/Glycosyltrsf_90"/>
</dbReference>
<reference evidence="3 4" key="1">
    <citation type="submission" date="2023-08" db="EMBL/GenBank/DDBJ databases">
        <authorList>
            <person name="Palmer J.M."/>
        </authorList>
    </citation>
    <scope>NUCLEOTIDE SEQUENCE [LARGE SCALE GENOMIC DNA]</scope>
    <source>
        <strain evidence="3 4">TWF481</strain>
    </source>
</reference>
<proteinExistence type="predicted"/>
<evidence type="ECO:0000313" key="4">
    <source>
        <dbReference type="Proteomes" id="UP001370758"/>
    </source>
</evidence>
<sequence length="532" mass="61918">MELGFGYVMDTFRSFRLPARYYTLAIPAVATLIVLTVLFNDLNRSTNTFVPIPQFLSKQRGIPKTRGDRILYGGHFFPHRTWTVPQRLDKFETLFLDSYTEYRAFLNRQSGTYSDAVKNYKKRYNRSPPPGFEKWFQYAQSKGALVIDDYDVIEDSIAPYRNLPKADLVRRLKELREYDPEYRVSEIILKNGFPQQRGGGLWHLLDWDFSRYLPDIEIYFNTWDEPFVFPQEKNRSHTVEFFNAGGKPWWPGLVEHCELWEGRSMRGKGKSGYIANIQDAKEALDVCAHPEYDGTHGFFNAPASLTGTKQLVPIFSVNKLSVFKDLLLPSSGPWHPNFMQNKGIREFAGKQKKLYWRGTSTGGEHNGENALKSHRIRLARISQENPEFIDAEVTGYTGNLESLQQQWREFGEPERADHDTENGFAFLMDMDGNGMSGRFYRLLRSKAVVFKSTAMQQWHDDRLFPWVHYVPVRLGMKELVELVKWFATTERGNEIGRRIAEESDWWSRTGVREDDAKVYTYRLLLEYAALFA</sequence>
<feature type="transmembrane region" description="Helical" evidence="1">
    <location>
        <begin position="21"/>
        <end position="39"/>
    </location>
</feature>
<keyword evidence="1" id="KW-1133">Transmembrane helix</keyword>
<dbReference type="PANTHER" id="PTHR12203:SF118">
    <property type="entry name" value="BETA-1,2-XYLOSYLTRANSFERASE 1"/>
    <property type="match status" value="1"/>
</dbReference>
<dbReference type="PANTHER" id="PTHR12203">
    <property type="entry name" value="KDEL LYS-ASP-GLU-LEU CONTAINING - RELATED"/>
    <property type="match status" value="1"/>
</dbReference>
<accession>A0AAV9W003</accession>
<organism evidence="3 4">
    <name type="scientific">Arthrobotrys musiformis</name>
    <dbReference type="NCBI Taxonomy" id="47236"/>
    <lineage>
        <taxon>Eukaryota</taxon>
        <taxon>Fungi</taxon>
        <taxon>Dikarya</taxon>
        <taxon>Ascomycota</taxon>
        <taxon>Pezizomycotina</taxon>
        <taxon>Orbiliomycetes</taxon>
        <taxon>Orbiliales</taxon>
        <taxon>Orbiliaceae</taxon>
        <taxon>Arthrobotrys</taxon>
    </lineage>
</organism>
<dbReference type="Pfam" id="PF05686">
    <property type="entry name" value="Glyco_transf_90"/>
    <property type="match status" value="1"/>
</dbReference>
<dbReference type="AlphaFoldDB" id="A0AAV9W003"/>
<keyword evidence="1" id="KW-0472">Membrane</keyword>
<evidence type="ECO:0000256" key="1">
    <source>
        <dbReference type="SAM" id="Phobius"/>
    </source>
</evidence>
<protein>
    <submittedName>
        <fullName evidence="3">F-actin-capping protein subunit beta</fullName>
    </submittedName>
</protein>
<evidence type="ECO:0000313" key="3">
    <source>
        <dbReference type="EMBL" id="KAK6499833.1"/>
    </source>
</evidence>
<gene>
    <name evidence="3" type="primary">CAP2_4</name>
    <name evidence="3" type="ORF">TWF481_010190</name>
</gene>
<name>A0AAV9W003_9PEZI</name>
<dbReference type="EMBL" id="JAVHJL010000007">
    <property type="protein sequence ID" value="KAK6499833.1"/>
    <property type="molecule type" value="Genomic_DNA"/>
</dbReference>
<dbReference type="SMART" id="SM00672">
    <property type="entry name" value="CAP10"/>
    <property type="match status" value="1"/>
</dbReference>
<dbReference type="InterPro" id="IPR006598">
    <property type="entry name" value="CAP10"/>
</dbReference>
<keyword evidence="4" id="KW-1185">Reference proteome</keyword>
<feature type="domain" description="Glycosyl transferase CAP10" evidence="2">
    <location>
        <begin position="277"/>
        <end position="532"/>
    </location>
</feature>
<keyword evidence="1" id="KW-0812">Transmembrane</keyword>
<evidence type="ECO:0000259" key="2">
    <source>
        <dbReference type="SMART" id="SM00672"/>
    </source>
</evidence>
<dbReference type="Proteomes" id="UP001370758">
    <property type="component" value="Unassembled WGS sequence"/>
</dbReference>
<comment type="caution">
    <text evidence="3">The sequence shown here is derived from an EMBL/GenBank/DDBJ whole genome shotgun (WGS) entry which is preliminary data.</text>
</comment>